<reference evidence="3 4" key="1">
    <citation type="submission" date="2016-11" db="EMBL/GenBank/DDBJ databases">
        <authorList>
            <person name="Jaros S."/>
            <person name="Januszkiewicz K."/>
            <person name="Wedrychowicz H."/>
        </authorList>
    </citation>
    <scope>NUCLEOTIDE SEQUENCE [LARGE SCALE GENOMIC DNA]</scope>
    <source>
        <strain evidence="3 4">BPI-34</strain>
    </source>
</reference>
<dbReference type="InterPro" id="IPR027417">
    <property type="entry name" value="P-loop_NTPase"/>
</dbReference>
<sequence>MDKIGFKNFRRYNELSPLSLGRLTLLSGGNNSGKSTLVKAAMLAINYLKTPTIDSNRLINMLHYRKFFFDINNVHVSSFIRGINNKCNPESDRILFSVELGGFSVSIEVKSSDNVTNSYGYVSSILIEDIERSIKYNFIFEGSSSMTIDFSKENEEENENDNNLEDISNEIAELEELTKSSKDFQIIADANDRLTTLRQRLRLIESMDGKDNKKYSFPLSLPSDNKNPYFVTNMMASFIGIANKTYNGDDNKNIDAYNNLSSREKDITLSVLSLVDAISSYKFEYIAAHAASQRSFYTIYDASDYTAQTVHGFFNSGVAKIDTDGCIKISANEKEEVSVPEKLMLKYMNLFDIGSGIRVKSINNESYTVDIIDDSLKMMPLADKGMGAIQLTILLLRIVLLLKKYEYTSHKPIILVEEPEQNLHPKTQSLLADFFYEISTAFKFQILVETHSEYLVRKMQVIFASQIKIENKSLEELNNLIKVYFFPENNTPYLMTFLNNGRFENTFDPGFFDEAGKWNRELNKLERL</sequence>
<dbReference type="PANTHER" id="PTHR43581:SF4">
    <property type="entry name" value="ATP_GTP PHOSPHATASE"/>
    <property type="match status" value="1"/>
</dbReference>
<name>A0A1M7CTJ3_XYLRU</name>
<protein>
    <submittedName>
        <fullName evidence="3">Predicted ATPase</fullName>
    </submittedName>
</protein>
<accession>A0A1M7CTJ3</accession>
<dbReference type="Proteomes" id="UP000184280">
    <property type="component" value="Unassembled WGS sequence"/>
</dbReference>
<gene>
    <name evidence="3" type="ORF">SAMN04488494_0523</name>
</gene>
<proteinExistence type="predicted"/>
<dbReference type="AlphaFoldDB" id="A0A1M7CTJ3"/>
<dbReference type="Pfam" id="PF13175">
    <property type="entry name" value="AAA_15"/>
    <property type="match status" value="1"/>
</dbReference>
<evidence type="ECO:0000259" key="2">
    <source>
        <dbReference type="Pfam" id="PF13175"/>
    </source>
</evidence>
<evidence type="ECO:0000313" key="4">
    <source>
        <dbReference type="Proteomes" id="UP000184280"/>
    </source>
</evidence>
<dbReference type="SUPFAM" id="SSF52540">
    <property type="entry name" value="P-loop containing nucleoside triphosphate hydrolases"/>
    <property type="match status" value="1"/>
</dbReference>
<dbReference type="EMBL" id="FRCJ01000001">
    <property type="protein sequence ID" value="SHL70487.1"/>
    <property type="molecule type" value="Genomic_DNA"/>
</dbReference>
<feature type="coiled-coil region" evidence="1">
    <location>
        <begin position="157"/>
        <end position="207"/>
    </location>
</feature>
<evidence type="ECO:0000313" key="3">
    <source>
        <dbReference type="EMBL" id="SHL70487.1"/>
    </source>
</evidence>
<evidence type="ECO:0000256" key="1">
    <source>
        <dbReference type="SAM" id="Coils"/>
    </source>
</evidence>
<dbReference type="PANTHER" id="PTHR43581">
    <property type="entry name" value="ATP/GTP PHOSPHATASE"/>
    <property type="match status" value="1"/>
</dbReference>
<dbReference type="Gene3D" id="3.40.50.300">
    <property type="entry name" value="P-loop containing nucleotide triphosphate hydrolases"/>
    <property type="match status" value="2"/>
</dbReference>
<keyword evidence="1" id="KW-0175">Coiled coil</keyword>
<dbReference type="InterPro" id="IPR041685">
    <property type="entry name" value="AAA_GajA/Old/RecF-like"/>
</dbReference>
<dbReference type="OrthoDB" id="9792800at2"/>
<dbReference type="RefSeq" id="WP_073042532.1">
    <property type="nucleotide sequence ID" value="NZ_FRCJ01000001.1"/>
</dbReference>
<dbReference type="InterPro" id="IPR051396">
    <property type="entry name" value="Bact_Antivir_Def_Nuclease"/>
</dbReference>
<organism evidence="3 4">
    <name type="scientific">Xylanibacter ruminicola</name>
    <name type="common">Prevotella ruminicola</name>
    <dbReference type="NCBI Taxonomy" id="839"/>
    <lineage>
        <taxon>Bacteria</taxon>
        <taxon>Pseudomonadati</taxon>
        <taxon>Bacteroidota</taxon>
        <taxon>Bacteroidia</taxon>
        <taxon>Bacteroidales</taxon>
        <taxon>Prevotellaceae</taxon>
        <taxon>Xylanibacter</taxon>
    </lineage>
</organism>
<feature type="domain" description="Endonuclease GajA/Old nuclease/RecF-like AAA" evidence="2">
    <location>
        <begin position="2"/>
        <end position="456"/>
    </location>
</feature>